<evidence type="ECO:0008006" key="3">
    <source>
        <dbReference type="Google" id="ProtNLM"/>
    </source>
</evidence>
<dbReference type="InterPro" id="IPR021322">
    <property type="entry name" value="DUF2924"/>
</dbReference>
<gene>
    <name evidence="1" type="ORF">AUC71_00645</name>
</gene>
<feature type="non-terminal residue" evidence="1">
    <location>
        <position position="1"/>
    </location>
</feature>
<accession>A0A1E3WF04</accession>
<dbReference type="OrthoDB" id="284135at2"/>
<sequence length="161" mass="17985">RPRRRGRSSAKTQNAAELAARVLALPECPRGELEAEWRRLWSPQVPRHASRALLVRAVAYGLQAEVYGGLDAETQRLLKKAGQANGKPSRTQPRRLSNGSKLFREWHGETHEVLVLEKGFAWRGETYSSLSAIARAITGTNWNGWAFFGLKRRAKEAPADA</sequence>
<keyword evidence="2" id="KW-1185">Reference proteome</keyword>
<evidence type="ECO:0000313" key="1">
    <source>
        <dbReference type="EMBL" id="ODS03607.1"/>
    </source>
</evidence>
<evidence type="ECO:0000313" key="2">
    <source>
        <dbReference type="Proteomes" id="UP000095042"/>
    </source>
</evidence>
<dbReference type="AlphaFoldDB" id="A0A1E3WF04"/>
<proteinExistence type="predicted"/>
<name>A0A1E3WF04_9HYPH</name>
<comment type="caution">
    <text evidence="1">The sequence shown here is derived from an EMBL/GenBank/DDBJ whole genome shotgun (WGS) entry which is preliminary data.</text>
</comment>
<dbReference type="Pfam" id="PF11149">
    <property type="entry name" value="DUF2924"/>
    <property type="match status" value="1"/>
</dbReference>
<dbReference type="Proteomes" id="UP000095042">
    <property type="component" value="Unassembled WGS sequence"/>
</dbReference>
<dbReference type="RefSeq" id="WP_083238049.1">
    <property type="nucleotide sequence ID" value="NZ_LPWD01000079.1"/>
</dbReference>
<reference evidence="1 2" key="1">
    <citation type="journal article" date="2016" name="Environ. Microbiol.">
        <title>New Methyloceanibacter diversity from North Sea sediments includes methanotroph containing solely the soluble methane monooxygenase.</title>
        <authorList>
            <person name="Vekeman B."/>
            <person name="Kerckhof F.M."/>
            <person name="Cremers G."/>
            <person name="de Vos P."/>
            <person name="Vandamme P."/>
            <person name="Boon N."/>
            <person name="Op den Camp H.J."/>
            <person name="Heylen K."/>
        </authorList>
    </citation>
    <scope>NUCLEOTIDE SEQUENCE [LARGE SCALE GENOMIC DNA]</scope>
    <source>
        <strain evidence="1 2">R-67177</strain>
    </source>
</reference>
<dbReference type="EMBL" id="LPWD01000079">
    <property type="protein sequence ID" value="ODS03607.1"/>
    <property type="molecule type" value="Genomic_DNA"/>
</dbReference>
<protein>
    <recommendedName>
        <fullName evidence="3">DUF2924 domain-containing protein</fullName>
    </recommendedName>
</protein>
<organism evidence="1 2">
    <name type="scientific">Methyloceanibacter marginalis</name>
    <dbReference type="NCBI Taxonomy" id="1774971"/>
    <lineage>
        <taxon>Bacteria</taxon>
        <taxon>Pseudomonadati</taxon>
        <taxon>Pseudomonadota</taxon>
        <taxon>Alphaproteobacteria</taxon>
        <taxon>Hyphomicrobiales</taxon>
        <taxon>Hyphomicrobiaceae</taxon>
        <taxon>Methyloceanibacter</taxon>
    </lineage>
</organism>